<feature type="region of interest" description="Disordered" evidence="1">
    <location>
        <begin position="401"/>
        <end position="444"/>
    </location>
</feature>
<organism evidence="2 3">
    <name type="scientific">Aspergillus awamori</name>
    <name type="common">Black koji mold</name>
    <dbReference type="NCBI Taxonomy" id="105351"/>
    <lineage>
        <taxon>Eukaryota</taxon>
        <taxon>Fungi</taxon>
        <taxon>Dikarya</taxon>
        <taxon>Ascomycota</taxon>
        <taxon>Pezizomycotina</taxon>
        <taxon>Eurotiomycetes</taxon>
        <taxon>Eurotiomycetidae</taxon>
        <taxon>Eurotiales</taxon>
        <taxon>Aspergillaceae</taxon>
        <taxon>Aspergillus</taxon>
    </lineage>
</organism>
<feature type="region of interest" description="Disordered" evidence="1">
    <location>
        <begin position="198"/>
        <end position="219"/>
    </location>
</feature>
<feature type="region of interest" description="Disordered" evidence="1">
    <location>
        <begin position="237"/>
        <end position="362"/>
    </location>
</feature>
<reference evidence="2 3" key="1">
    <citation type="submission" date="2016-09" db="EMBL/GenBank/DDBJ databases">
        <title>Aspergillus awamori IFM 58123T.</title>
        <authorList>
            <person name="Kusuya Y."/>
            <person name="Shimizu M."/>
            <person name="Takahashi H."/>
            <person name="Yaguchi T."/>
        </authorList>
    </citation>
    <scope>NUCLEOTIDE SEQUENCE [LARGE SCALE GENOMIC DNA]</scope>
    <source>
        <strain evidence="2 3">IFM 58123</strain>
    </source>
</reference>
<keyword evidence="3" id="KW-1185">Reference proteome</keyword>
<feature type="region of interest" description="Disordered" evidence="1">
    <location>
        <begin position="744"/>
        <end position="763"/>
    </location>
</feature>
<protein>
    <submittedName>
        <fullName evidence="2">Uncharacterized protein</fullName>
    </submittedName>
</protein>
<evidence type="ECO:0000256" key="1">
    <source>
        <dbReference type="SAM" id="MobiDB-lite"/>
    </source>
</evidence>
<comment type="caution">
    <text evidence="2">The sequence shown here is derived from an EMBL/GenBank/DDBJ whole genome shotgun (WGS) entry which is preliminary data.</text>
</comment>
<dbReference type="STRING" id="105351.A0A401KRV5"/>
<dbReference type="Proteomes" id="UP000286921">
    <property type="component" value="Unassembled WGS sequence"/>
</dbReference>
<dbReference type="EMBL" id="BDHI01000014">
    <property type="protein sequence ID" value="GCB21992.1"/>
    <property type="molecule type" value="Genomic_DNA"/>
</dbReference>
<name>A0A401KRV5_ASPAW</name>
<feature type="compositionally biased region" description="Acidic residues" evidence="1">
    <location>
        <begin position="237"/>
        <end position="246"/>
    </location>
</feature>
<feature type="compositionally biased region" description="Acidic residues" evidence="1">
    <location>
        <begin position="273"/>
        <end position="291"/>
    </location>
</feature>
<proteinExistence type="predicted"/>
<dbReference type="AlphaFoldDB" id="A0A401KRV5"/>
<accession>A0A401KRV5</accession>
<evidence type="ECO:0000313" key="3">
    <source>
        <dbReference type="Proteomes" id="UP000286921"/>
    </source>
</evidence>
<gene>
    <name evidence="2" type="ORF">AAWM_04877</name>
</gene>
<evidence type="ECO:0000313" key="2">
    <source>
        <dbReference type="EMBL" id="GCB21992.1"/>
    </source>
</evidence>
<sequence>MRREGTNPSFVTLSDCSITSPKFQGGPLLSPDQCVVSVSQTDPLFCLFCPALSNSSSPAQQIIVEWGSSYRSVDYLGQRHHVFFSLLFELLSSLPPQNISGPTPLTPDTDPDINLTELDSSEFKSLLSTDPTSSFVSPSLSPSSPSLPLHSDRFVVRSGFVKKVSTVLQGATKRRNSTADSLASLLHTSESNAYMTVRARSVSPRDSPAHSSGPVPTEQDLDYIQEHIKVEEDVEEFVSDADEVDPNELKIDDGKRARKKRRDIDATYIPGKDDDEDDTFNPDSNEIDPSELIDRVAKKNRKRKPGVDATYTPGKEDDDSSQNNEATARAPKKRRVIPNSALVSSVNARHLTPEKPIETEFPVTPSAQIDPVYQQGMTQFPQFDNGTTDLGAIPYPTPDTLRKKSTTKAGTASSALPHAGHVPKKTPKKENEEYVPGETMFPEPEATPIKSIEAENANPAYLTEDDNEEYQDRPIHHTEKTGIVFDFSVERAKRWASAINVPKGLFNEEEKDLFFRLAMRGFEPVVPRSWRYDFPTLPESLYPRSSEASGKPIIDVTRSSNLYAIKALTSLFAVGGRVRDCDILHQQPEPLIKQAIQKYIHWALFDVELDTMQDALPVHVIYAQKKDEKTIKAVRKMNTKLQKLTRRHQEELGVTIINAPDKKEAKILEDIKFPLLTGFIICGPIVAILTHSTDPREIGNGEEDGRFISQFDLSERGQDVWNSLAIAITVMHVRRTMLSLAHQGKGSYQPGRRRSLSAFDVDR</sequence>